<organism evidence="1 2">
    <name type="scientific">Streptomyces phage Muntaha</name>
    <dbReference type="NCBI Taxonomy" id="2713269"/>
    <lineage>
        <taxon>Viruses</taxon>
        <taxon>Duplodnaviria</taxon>
        <taxon>Heunggongvirae</taxon>
        <taxon>Uroviricota</taxon>
        <taxon>Caudoviricetes</taxon>
        <taxon>Stanwilliamsviridae</taxon>
        <taxon>Loccivirinae</taxon>
        <taxon>Wakandavirus</taxon>
        <taxon>Wakandavirus muntaha</taxon>
    </lineage>
</organism>
<dbReference type="Proteomes" id="UP000503454">
    <property type="component" value="Segment"/>
</dbReference>
<accession>A0A6G8R3A7</accession>
<sequence length="146" mass="16618">MINVVWGEYCYQSEPGEDTDEPYSWRGTETTEISDIEAVYSEGEGNPHRGMIRPGAFSCGAKPGDTVYAVIVRYSTGDTFGREEGLAICVDVFTDEYRAYGLVKAIRENGSDGDYRLTYEEREYYCSWVGYFEHLEDIVVEKLVVR</sequence>
<dbReference type="KEGG" id="vg:77928224"/>
<dbReference type="RefSeq" id="YP_010652417.1">
    <property type="nucleotide sequence ID" value="NC_070786.1"/>
</dbReference>
<gene>
    <name evidence="1" type="primary">125</name>
    <name evidence="1" type="ORF">SEA_MUNTAHA_125</name>
</gene>
<dbReference type="GeneID" id="77928224"/>
<dbReference type="EMBL" id="MT024872">
    <property type="protein sequence ID" value="QIN94661.1"/>
    <property type="molecule type" value="Genomic_DNA"/>
</dbReference>
<proteinExistence type="predicted"/>
<reference evidence="1 2" key="1">
    <citation type="submission" date="2020-02" db="EMBL/GenBank/DDBJ databases">
        <authorList>
            <person name="Yaqubi I.B."/>
            <person name="Almaguer A.N."/>
            <person name="Torres S.A."/>
            <person name="Nayek S."/>
            <person name="Bhuiyan S."/>
            <person name="Hughes L.E."/>
            <person name="Garlena R.A."/>
            <person name="Russell D.A."/>
            <person name="Pope W.H."/>
            <person name="Jacobs-Sera D."/>
            <person name="Hatfull G.F."/>
        </authorList>
    </citation>
    <scope>NUCLEOTIDE SEQUENCE [LARGE SCALE GENOMIC DNA]</scope>
</reference>
<name>A0A6G8R3A7_9CAUD</name>
<protein>
    <submittedName>
        <fullName evidence="1">Uncharacterized protein</fullName>
    </submittedName>
</protein>
<evidence type="ECO:0000313" key="2">
    <source>
        <dbReference type="Proteomes" id="UP000503454"/>
    </source>
</evidence>
<evidence type="ECO:0000313" key="1">
    <source>
        <dbReference type="EMBL" id="QIN94661.1"/>
    </source>
</evidence>
<keyword evidence="2" id="KW-1185">Reference proteome</keyword>